<dbReference type="InterPro" id="IPR002347">
    <property type="entry name" value="SDR_fam"/>
</dbReference>
<dbReference type="Proteomes" id="UP001597229">
    <property type="component" value="Unassembled WGS sequence"/>
</dbReference>
<dbReference type="RefSeq" id="WP_367919587.1">
    <property type="nucleotide sequence ID" value="NZ_BAABAC010000023.1"/>
</dbReference>
<keyword evidence="4" id="KW-1185">Reference proteome</keyword>
<evidence type="ECO:0000256" key="1">
    <source>
        <dbReference type="ARBA" id="ARBA00006484"/>
    </source>
</evidence>
<dbReference type="PANTHER" id="PTHR42760:SF78">
    <property type="entry name" value="3-OXOACYL-[ACYL-CARRIER-PROTEIN] REDUCTASE [NADH]"/>
    <property type="match status" value="1"/>
</dbReference>
<reference evidence="4" key="1">
    <citation type="journal article" date="2019" name="Int. J. Syst. Evol. Microbiol.">
        <title>The Global Catalogue of Microorganisms (GCM) 10K type strain sequencing project: providing services to taxonomists for standard genome sequencing and annotation.</title>
        <authorList>
            <consortium name="The Broad Institute Genomics Platform"/>
            <consortium name="The Broad Institute Genome Sequencing Center for Infectious Disease"/>
            <person name="Wu L."/>
            <person name="Ma J."/>
        </authorList>
    </citation>
    <scope>NUCLEOTIDE SEQUENCE [LARGE SCALE GENOMIC DNA]</scope>
    <source>
        <strain evidence="4">CCUG 52478</strain>
    </source>
</reference>
<organism evidence="3 4">
    <name type="scientific">Nocardioides ginsengisoli</name>
    <dbReference type="NCBI Taxonomy" id="363868"/>
    <lineage>
        <taxon>Bacteria</taxon>
        <taxon>Bacillati</taxon>
        <taxon>Actinomycetota</taxon>
        <taxon>Actinomycetes</taxon>
        <taxon>Propionibacteriales</taxon>
        <taxon>Nocardioidaceae</taxon>
        <taxon>Nocardioides</taxon>
    </lineage>
</organism>
<gene>
    <name evidence="3" type="ORF">ACFQ3F_21115</name>
</gene>
<keyword evidence="3" id="KW-0560">Oxidoreductase</keyword>
<dbReference type="PANTHER" id="PTHR42760">
    <property type="entry name" value="SHORT-CHAIN DEHYDROGENASES/REDUCTASES FAMILY MEMBER"/>
    <property type="match status" value="1"/>
</dbReference>
<dbReference type="InterPro" id="IPR036291">
    <property type="entry name" value="NAD(P)-bd_dom_sf"/>
</dbReference>
<dbReference type="SUPFAM" id="SSF51735">
    <property type="entry name" value="NAD(P)-binding Rossmann-fold domains"/>
    <property type="match status" value="1"/>
</dbReference>
<dbReference type="GO" id="GO:0016491">
    <property type="term" value="F:oxidoreductase activity"/>
    <property type="evidence" value="ECO:0007669"/>
    <property type="project" value="UniProtKB-KW"/>
</dbReference>
<name>A0ABW3W4T5_9ACTN</name>
<dbReference type="EC" id="1.1.1.-" evidence="3"/>
<evidence type="ECO:0000313" key="4">
    <source>
        <dbReference type="Proteomes" id="UP001597229"/>
    </source>
</evidence>
<protein>
    <submittedName>
        <fullName evidence="3">SDR family NAD(P)-dependent oxidoreductase</fullName>
        <ecNumber evidence="3">1.1.1.-</ecNumber>
    </submittedName>
</protein>
<comment type="caution">
    <text evidence="3">The sequence shown here is derived from an EMBL/GenBank/DDBJ whole genome shotgun (WGS) entry which is preliminary data.</text>
</comment>
<evidence type="ECO:0000259" key="2">
    <source>
        <dbReference type="SMART" id="SM00822"/>
    </source>
</evidence>
<accession>A0ABW3W4T5</accession>
<proteinExistence type="inferred from homology"/>
<comment type="similarity">
    <text evidence="1">Belongs to the short-chain dehydrogenases/reductases (SDR) family.</text>
</comment>
<dbReference type="SMART" id="SM00822">
    <property type="entry name" value="PKS_KR"/>
    <property type="match status" value="1"/>
</dbReference>
<sequence>MTAAATSASRRPRTALVTGAAGGIGSAIVDDLKARGDVVVGVDRHSAPRTRADHFEIADLAADAEGLAARLLDAHERFDILVNCAGIGYDRPAVELTGADLRAVLDINTVAPAVLAARLAPAMLAAGYGRIVNISSIHGRAGHPGQSAYDASKAALDNITRSQASEWTEHGVLVNAVAPGFVRTALCTDEHLSQDWFQEGFLKFGRLPAKRAAEPAEIATIVEYLTSERNTYISGQVIYADGGLYARF</sequence>
<evidence type="ECO:0000313" key="3">
    <source>
        <dbReference type="EMBL" id="MFD1250308.1"/>
    </source>
</evidence>
<dbReference type="InterPro" id="IPR057326">
    <property type="entry name" value="KR_dom"/>
</dbReference>
<dbReference type="Gene3D" id="3.40.50.720">
    <property type="entry name" value="NAD(P)-binding Rossmann-like Domain"/>
    <property type="match status" value="1"/>
</dbReference>
<dbReference type="EMBL" id="JBHTLX010000023">
    <property type="protein sequence ID" value="MFD1250308.1"/>
    <property type="molecule type" value="Genomic_DNA"/>
</dbReference>
<dbReference type="PRINTS" id="PR00081">
    <property type="entry name" value="GDHRDH"/>
</dbReference>
<dbReference type="PRINTS" id="PR00080">
    <property type="entry name" value="SDRFAMILY"/>
</dbReference>
<dbReference type="Pfam" id="PF13561">
    <property type="entry name" value="adh_short_C2"/>
    <property type="match status" value="1"/>
</dbReference>
<feature type="domain" description="Ketoreductase" evidence="2">
    <location>
        <begin position="13"/>
        <end position="182"/>
    </location>
</feature>
<dbReference type="CDD" id="cd05233">
    <property type="entry name" value="SDR_c"/>
    <property type="match status" value="1"/>
</dbReference>